<keyword evidence="3" id="KW-0238">DNA-binding</keyword>
<evidence type="ECO:0000313" key="6">
    <source>
        <dbReference type="EMBL" id="CAG2157944.1"/>
    </source>
</evidence>
<dbReference type="InterPro" id="IPR005119">
    <property type="entry name" value="LysR_subst-bd"/>
</dbReference>
<organism evidence="6 7">
    <name type="scientific">Cupriavidus numazuensis</name>
    <dbReference type="NCBI Taxonomy" id="221992"/>
    <lineage>
        <taxon>Bacteria</taxon>
        <taxon>Pseudomonadati</taxon>
        <taxon>Pseudomonadota</taxon>
        <taxon>Betaproteobacteria</taxon>
        <taxon>Burkholderiales</taxon>
        <taxon>Burkholderiaceae</taxon>
        <taxon>Cupriavidus</taxon>
    </lineage>
</organism>
<dbReference type="EMBL" id="CAJPVI010000043">
    <property type="protein sequence ID" value="CAG2157944.1"/>
    <property type="molecule type" value="Genomic_DNA"/>
</dbReference>
<evidence type="ECO:0000256" key="3">
    <source>
        <dbReference type="ARBA" id="ARBA00023125"/>
    </source>
</evidence>
<accession>A0ABN7QBS5</accession>
<dbReference type="Pfam" id="PF00126">
    <property type="entry name" value="HTH_1"/>
    <property type="match status" value="1"/>
</dbReference>
<name>A0ABN7QBS5_9BURK</name>
<sequence length="308" mass="34485">MTDNLGDIRLFVEAANLGSLSAAGRKLGLSPAAASARLVKLESALRTQLFERTTRKLRLTNEGRIYLAHCQHALQTLEDAHAMLHAGHTQVSGRLRVSATSDFGRSMLRRWLDEFNEEHPNVSIALVLSDSIQHLLHDDIDIAIRFGVPADSTMIAKRLADNRRALCASPRYIQKFGVPVHPDDLSEHRFILLSSASGVANDWHFTRDGETVQFSAPVASSRETNDGALAREWAVEGRGIAMKSIWDIAADLRDGRLELLLPEWRCPDLPMNALFQRNRYMAPRVRVLLDFLGERIALASAELEKFFR</sequence>
<dbReference type="PANTHER" id="PTHR30537:SF21">
    <property type="entry name" value="HTH-TYPE TRANSCRIPTIONAL REGULATOR SINR-RELATED"/>
    <property type="match status" value="1"/>
</dbReference>
<evidence type="ECO:0000256" key="1">
    <source>
        <dbReference type="ARBA" id="ARBA00009437"/>
    </source>
</evidence>
<dbReference type="InterPro" id="IPR058163">
    <property type="entry name" value="LysR-type_TF_proteobact-type"/>
</dbReference>
<comment type="similarity">
    <text evidence="1">Belongs to the LysR transcriptional regulatory family.</text>
</comment>
<dbReference type="PANTHER" id="PTHR30537">
    <property type="entry name" value="HTH-TYPE TRANSCRIPTIONAL REGULATOR"/>
    <property type="match status" value="1"/>
</dbReference>
<keyword evidence="4" id="KW-0804">Transcription</keyword>
<keyword evidence="2" id="KW-0805">Transcription regulation</keyword>
<dbReference type="Gene3D" id="1.10.10.10">
    <property type="entry name" value="Winged helix-like DNA-binding domain superfamily/Winged helix DNA-binding domain"/>
    <property type="match status" value="1"/>
</dbReference>
<evidence type="ECO:0000256" key="4">
    <source>
        <dbReference type="ARBA" id="ARBA00023163"/>
    </source>
</evidence>
<dbReference type="CDD" id="cd08422">
    <property type="entry name" value="PBP2_CrgA_like"/>
    <property type="match status" value="1"/>
</dbReference>
<gene>
    <name evidence="6" type="primary">dmlR_22</name>
    <name evidence="6" type="ORF">LMG26411_05767</name>
</gene>
<dbReference type="InterPro" id="IPR000847">
    <property type="entry name" value="LysR_HTH_N"/>
</dbReference>
<proteinExistence type="inferred from homology"/>
<dbReference type="SUPFAM" id="SSF53850">
    <property type="entry name" value="Periplasmic binding protein-like II"/>
    <property type="match status" value="1"/>
</dbReference>
<evidence type="ECO:0000256" key="2">
    <source>
        <dbReference type="ARBA" id="ARBA00023015"/>
    </source>
</evidence>
<dbReference type="Pfam" id="PF03466">
    <property type="entry name" value="LysR_substrate"/>
    <property type="match status" value="1"/>
</dbReference>
<dbReference type="InterPro" id="IPR036388">
    <property type="entry name" value="WH-like_DNA-bd_sf"/>
</dbReference>
<keyword evidence="7" id="KW-1185">Reference proteome</keyword>
<dbReference type="Proteomes" id="UP000672657">
    <property type="component" value="Unassembled WGS sequence"/>
</dbReference>
<dbReference type="Gene3D" id="3.40.190.290">
    <property type="match status" value="1"/>
</dbReference>
<protein>
    <submittedName>
        <fullName evidence="6">HTH-type transcriptional regulator DmlR</fullName>
    </submittedName>
</protein>
<dbReference type="InterPro" id="IPR036390">
    <property type="entry name" value="WH_DNA-bd_sf"/>
</dbReference>
<dbReference type="RefSeq" id="WP_211956623.1">
    <property type="nucleotide sequence ID" value="NZ_CAJPVI010000043.1"/>
</dbReference>
<evidence type="ECO:0000259" key="5">
    <source>
        <dbReference type="PROSITE" id="PS50931"/>
    </source>
</evidence>
<evidence type="ECO:0000313" key="7">
    <source>
        <dbReference type="Proteomes" id="UP000672657"/>
    </source>
</evidence>
<reference evidence="6 7" key="1">
    <citation type="submission" date="2021-03" db="EMBL/GenBank/DDBJ databases">
        <authorList>
            <person name="Peeters C."/>
        </authorList>
    </citation>
    <scope>NUCLEOTIDE SEQUENCE [LARGE SCALE GENOMIC DNA]</scope>
    <source>
        <strain evidence="6 7">LMG 26411</strain>
    </source>
</reference>
<dbReference type="PROSITE" id="PS50931">
    <property type="entry name" value="HTH_LYSR"/>
    <property type="match status" value="1"/>
</dbReference>
<comment type="caution">
    <text evidence="6">The sequence shown here is derived from an EMBL/GenBank/DDBJ whole genome shotgun (WGS) entry which is preliminary data.</text>
</comment>
<dbReference type="SUPFAM" id="SSF46785">
    <property type="entry name" value="Winged helix' DNA-binding domain"/>
    <property type="match status" value="1"/>
</dbReference>
<feature type="domain" description="HTH lysR-type" evidence="5">
    <location>
        <begin position="3"/>
        <end position="60"/>
    </location>
</feature>